<evidence type="ECO:0000256" key="2">
    <source>
        <dbReference type="ARBA" id="ARBA00022691"/>
    </source>
</evidence>
<organism evidence="7 8">
    <name type="scientific">Sulfurospirillum multivorans</name>
    <name type="common">Dehalospirillum multivorans</name>
    <dbReference type="NCBI Taxonomy" id="66821"/>
    <lineage>
        <taxon>Bacteria</taxon>
        <taxon>Pseudomonadati</taxon>
        <taxon>Campylobacterota</taxon>
        <taxon>Epsilonproteobacteria</taxon>
        <taxon>Campylobacterales</taxon>
        <taxon>Sulfurospirillaceae</taxon>
        <taxon>Sulfurospirillum</taxon>
    </lineage>
</organism>
<dbReference type="EC" id="4.3.99.3" evidence="7"/>
<dbReference type="InterPro" id="IPR007197">
    <property type="entry name" value="rSAM"/>
</dbReference>
<dbReference type="SFLD" id="SFLDG01067">
    <property type="entry name" value="SPASM/twitch_domain_containing"/>
    <property type="match status" value="1"/>
</dbReference>
<keyword evidence="2" id="KW-0949">S-adenosyl-L-methionine</keyword>
<proteinExistence type="predicted"/>
<dbReference type="PANTHER" id="PTHR11228">
    <property type="entry name" value="RADICAL SAM DOMAIN PROTEIN"/>
    <property type="match status" value="1"/>
</dbReference>
<evidence type="ECO:0000313" key="7">
    <source>
        <dbReference type="EMBL" id="QEH04892.1"/>
    </source>
</evidence>
<keyword evidence="7" id="KW-0456">Lyase</keyword>
<dbReference type="PANTHER" id="PTHR11228:SF27">
    <property type="entry name" value="GLYCYL-RADICAL ENZYME ACTIVATING ENZYME MJ1227-RELATED"/>
    <property type="match status" value="1"/>
</dbReference>
<keyword evidence="4" id="KW-0408">Iron</keyword>
<evidence type="ECO:0000256" key="4">
    <source>
        <dbReference type="ARBA" id="ARBA00023004"/>
    </source>
</evidence>
<evidence type="ECO:0000259" key="6">
    <source>
        <dbReference type="PROSITE" id="PS51918"/>
    </source>
</evidence>
<name>A0ABX5YXD8_SULMU</name>
<dbReference type="InterPro" id="IPR050377">
    <property type="entry name" value="Radical_SAM_PqqE_MftC-like"/>
</dbReference>
<accession>A0ABX5YXD8</accession>
<keyword evidence="5" id="KW-0411">Iron-sulfur</keyword>
<dbReference type="InterPro" id="IPR012840">
    <property type="entry name" value="NrdG2"/>
</dbReference>
<dbReference type="Proteomes" id="UP000323483">
    <property type="component" value="Chromosome"/>
</dbReference>
<dbReference type="PROSITE" id="PS51918">
    <property type="entry name" value="RADICAL_SAM"/>
    <property type="match status" value="1"/>
</dbReference>
<dbReference type="Pfam" id="PF04055">
    <property type="entry name" value="Radical_SAM"/>
    <property type="match status" value="1"/>
</dbReference>
<keyword evidence="8" id="KW-1185">Reference proteome</keyword>
<gene>
    <name evidence="7" type="ORF">SMN_0103</name>
</gene>
<dbReference type="CDD" id="cd01335">
    <property type="entry name" value="Radical_SAM"/>
    <property type="match status" value="1"/>
</dbReference>
<dbReference type="SUPFAM" id="SSF102114">
    <property type="entry name" value="Radical SAM enzymes"/>
    <property type="match status" value="1"/>
</dbReference>
<dbReference type="Gene3D" id="3.20.20.70">
    <property type="entry name" value="Aldolase class I"/>
    <property type="match status" value="1"/>
</dbReference>
<evidence type="ECO:0000256" key="5">
    <source>
        <dbReference type="ARBA" id="ARBA00023014"/>
    </source>
</evidence>
<dbReference type="NCBIfam" id="TIGR02495">
    <property type="entry name" value="NrdG2"/>
    <property type="match status" value="1"/>
</dbReference>
<dbReference type="InterPro" id="IPR058240">
    <property type="entry name" value="rSAM_sf"/>
</dbReference>
<reference evidence="7" key="1">
    <citation type="submission" date="2019-08" db="EMBL/GenBank/DDBJ databases">
        <title>Organohalide respiration in Sulfurospirillum species is regulated by a two-component system as unraveled by comparative genomics, and transcriptomics, and regulator binding studies.</title>
        <authorList>
            <person name="Goris T."/>
            <person name="Esken J."/>
            <person name="Gadkari J."/>
            <person name="Bischler T."/>
            <person name="Foerstner K."/>
            <person name="Sharma C.M."/>
            <person name="Diekert G."/>
            <person name="Schubert T."/>
        </authorList>
    </citation>
    <scope>NUCLEOTIDE SEQUENCE [LARGE SCALE GENOMIC DNA]</scope>
    <source>
        <strain evidence="7">N</strain>
    </source>
</reference>
<dbReference type="SFLD" id="SFLDG01094">
    <property type="entry name" value="Uncharacterised_Radical_SAM_Su"/>
    <property type="match status" value="1"/>
</dbReference>
<feature type="domain" description="Radical SAM core" evidence="6">
    <location>
        <begin position="19"/>
        <end position="230"/>
    </location>
</feature>
<evidence type="ECO:0000256" key="3">
    <source>
        <dbReference type="ARBA" id="ARBA00022723"/>
    </source>
</evidence>
<comment type="cofactor">
    <cofactor evidence="1">
        <name>[4Fe-4S] cluster</name>
        <dbReference type="ChEBI" id="CHEBI:49883"/>
    </cofactor>
</comment>
<evidence type="ECO:0000256" key="1">
    <source>
        <dbReference type="ARBA" id="ARBA00001966"/>
    </source>
</evidence>
<dbReference type="InterPro" id="IPR013785">
    <property type="entry name" value="Aldolase_TIM"/>
</dbReference>
<dbReference type="GO" id="GO:0016829">
    <property type="term" value="F:lyase activity"/>
    <property type="evidence" value="ECO:0007669"/>
    <property type="project" value="UniProtKB-KW"/>
</dbReference>
<keyword evidence="3" id="KW-0479">Metal-binding</keyword>
<protein>
    <submittedName>
        <fullName evidence="7">Ribonucleotide reductase of class III (Anaerobic), activating protein</fullName>
        <ecNumber evidence="7">4.3.99.3</ecNumber>
    </submittedName>
</protein>
<sequence length="230" mass="26555">MLKNALADKAIHSITKFTTLDYPHHLASIFWFAKCNMACPYCYNPHIVRDNGTIDLEFALQFLHSRQGRLDGVVLSGGECTLYPHLEPFCEAIKALGYKIKIDTNGTNPELLTRLIEKKLVDYIALDYKAPKQQYETLTHYRHFERFEQSLSMLIQRSFPFEVRTTLHPDLLTTANINTIIEDLHVKGYTGTYYLQNYLHVNETMGHTAPPTRTFDQTELLTLIPIAFRN</sequence>
<dbReference type="EMBL" id="CP042966">
    <property type="protein sequence ID" value="QEH04892.1"/>
    <property type="molecule type" value="Genomic_DNA"/>
</dbReference>
<evidence type="ECO:0000313" key="8">
    <source>
        <dbReference type="Proteomes" id="UP000323483"/>
    </source>
</evidence>
<dbReference type="SFLD" id="SFLDS00029">
    <property type="entry name" value="Radical_SAM"/>
    <property type="match status" value="1"/>
</dbReference>
<dbReference type="RefSeq" id="WP_025343312.1">
    <property type="nucleotide sequence ID" value="NZ_CP042966.1"/>
</dbReference>